<evidence type="ECO:0000313" key="3">
    <source>
        <dbReference type="EMBL" id="QHT15546.1"/>
    </source>
</evidence>
<keyword evidence="2" id="KW-1133">Transmembrane helix</keyword>
<protein>
    <submittedName>
        <fullName evidence="3">Uncharacterized protein</fullName>
    </submittedName>
</protein>
<evidence type="ECO:0000256" key="2">
    <source>
        <dbReference type="SAM" id="Phobius"/>
    </source>
</evidence>
<name>A0A6C0DEZ8_9ZZZZ</name>
<sequence length="101" mass="11374">MVYTAAVAYVIFSFISLVLNGLLKNTPVSIGLTAFFLFIQGVIVNYLCSIGLSLFIWIAIIAYFGMLIFSKLAETQQEETQTETKDEDKSKKHKKTKKTNK</sequence>
<organism evidence="3">
    <name type="scientific">viral metagenome</name>
    <dbReference type="NCBI Taxonomy" id="1070528"/>
    <lineage>
        <taxon>unclassified sequences</taxon>
        <taxon>metagenomes</taxon>
        <taxon>organismal metagenomes</taxon>
    </lineage>
</organism>
<feature type="transmembrane region" description="Helical" evidence="2">
    <location>
        <begin position="54"/>
        <end position="73"/>
    </location>
</feature>
<keyword evidence="2" id="KW-0472">Membrane</keyword>
<feature type="transmembrane region" description="Helical" evidence="2">
    <location>
        <begin position="6"/>
        <end position="23"/>
    </location>
</feature>
<keyword evidence="2" id="KW-0812">Transmembrane</keyword>
<feature type="compositionally biased region" description="Basic residues" evidence="1">
    <location>
        <begin position="91"/>
        <end position="101"/>
    </location>
</feature>
<evidence type="ECO:0000256" key="1">
    <source>
        <dbReference type="SAM" id="MobiDB-lite"/>
    </source>
</evidence>
<accession>A0A6C0DEZ8</accession>
<proteinExistence type="predicted"/>
<reference evidence="3" key="1">
    <citation type="journal article" date="2020" name="Nature">
        <title>Giant virus diversity and host interactions through global metagenomics.</title>
        <authorList>
            <person name="Schulz F."/>
            <person name="Roux S."/>
            <person name="Paez-Espino D."/>
            <person name="Jungbluth S."/>
            <person name="Walsh D.A."/>
            <person name="Denef V.J."/>
            <person name="McMahon K.D."/>
            <person name="Konstantinidis K.T."/>
            <person name="Eloe-Fadrosh E.A."/>
            <person name="Kyrpides N.C."/>
            <person name="Woyke T."/>
        </authorList>
    </citation>
    <scope>NUCLEOTIDE SEQUENCE</scope>
    <source>
        <strain evidence="3">GVMAG-M-3300023174-176</strain>
    </source>
</reference>
<feature type="region of interest" description="Disordered" evidence="1">
    <location>
        <begin position="79"/>
        <end position="101"/>
    </location>
</feature>
<feature type="transmembrane region" description="Helical" evidence="2">
    <location>
        <begin position="30"/>
        <end position="48"/>
    </location>
</feature>
<dbReference type="AlphaFoldDB" id="A0A6C0DEZ8"/>
<dbReference type="EMBL" id="MN739613">
    <property type="protein sequence ID" value="QHT15546.1"/>
    <property type="molecule type" value="Genomic_DNA"/>
</dbReference>